<dbReference type="GO" id="GO:0005634">
    <property type="term" value="C:nucleus"/>
    <property type="evidence" value="ECO:0007669"/>
    <property type="project" value="TreeGrafter"/>
</dbReference>
<feature type="compositionally biased region" description="Polar residues" evidence="5">
    <location>
        <begin position="101"/>
        <end position="115"/>
    </location>
</feature>
<evidence type="ECO:0000256" key="2">
    <source>
        <dbReference type="ARBA" id="ARBA00009540"/>
    </source>
</evidence>
<dbReference type="OrthoDB" id="26679at2759"/>
<dbReference type="InterPro" id="IPR018392">
    <property type="entry name" value="LysM"/>
</dbReference>
<dbReference type="GO" id="GO:0005739">
    <property type="term" value="C:mitochondrion"/>
    <property type="evidence" value="ECO:0007669"/>
    <property type="project" value="UniProtKB-SubCell"/>
</dbReference>
<sequence>MDRFQMEYTVSDTDTIERIAAVHDCTVGELAKLNKMGSRMVFPGQKILVPIKNDDVFNESSACAAGAQGTKLNPIAAGHESMADGIRKGPGGAIPARRGSLTKTKSAPVGSSTQSEDADEDCLQRFLKIKVKQLTESDGNVNGTLLITPNCLMFDPDVSHPLVKENGPDLYGMVANMEEIVSVSVYKEFSSIMGDITEKKKEIFDPEHVRTPPQTPAKSEKSTDPVDVSEIEQKSGVEQKEEIERAIDIPGSEADPSKVDFSLGSYQDASQSFKTEDSDSASDVDDQSKLMTSETYLPSISEETNKIESPEEPGEKRRTYSEATASAIDVRRRSRSPNSQSSEDRPRSFSELDAPPTPTGIGRFSPNAARRSFGKLGRTLSARAKSIQGQVAQGAEKVAQTAVQGTKTVVTHTKSAADSIQTGIETGVKAVGEVAVTQAKAAVDIAGRVVDKSQSIVSDGINGVQDLFTVEEQRTVSQIRREQSLAKLEDLKQRTKKARDDAVASGAADAIFACATSVDEGPDVLANVDRLIDRQHSNGSVPASPQLPYYMAVRLTRKRRKLRRASPSQFSTSYEDDIAFGNRLKREFWYAIPPNKAYFIYHFLLKWSPEKYGQDTTAEGENQNSVETGEDMQRAVHKNGKGGFIILDANDDDKLAGDKPSNMFGSSLLNREWELVTVSEMCRRLDLDELDKEDEMPIPQGANQSMILDEIMIRQARFPISLIMDILPPRAEGYPWVQIYNSEKHGFSLSTFYRKMAEFDEDLSPVLLIIRDTKEHVFGAVVSSAIRPNDHFFGTGDSCFLWRFTGEVPHTRELRQYAWTGDNQFFVMASKDSLAIGAGRGHNGLWLDADLNHGRSQRCKTFDNEPLADDDEDFVVQFIEAFGFRM</sequence>
<dbReference type="AlphaFoldDB" id="A0A2A2LBW1"/>
<keyword evidence="3" id="KW-0496">Mitochondrion</keyword>
<keyword evidence="9" id="KW-1185">Reference proteome</keyword>
<dbReference type="STRING" id="2018661.A0A2A2LBW1"/>
<dbReference type="Pfam" id="PF07534">
    <property type="entry name" value="TLD"/>
    <property type="match status" value="1"/>
</dbReference>
<dbReference type="PROSITE" id="PS51886">
    <property type="entry name" value="TLDC"/>
    <property type="match status" value="1"/>
</dbReference>
<feature type="compositionally biased region" description="Basic and acidic residues" evidence="5">
    <location>
        <begin position="303"/>
        <end position="320"/>
    </location>
</feature>
<dbReference type="Pfam" id="PF01476">
    <property type="entry name" value="LysM"/>
    <property type="match status" value="1"/>
</dbReference>
<dbReference type="CDD" id="cd00118">
    <property type="entry name" value="LysM"/>
    <property type="match status" value="1"/>
</dbReference>
<feature type="compositionally biased region" description="Polar residues" evidence="5">
    <location>
        <begin position="264"/>
        <end position="273"/>
    </location>
</feature>
<comment type="similarity">
    <text evidence="2">Belongs to the OXR1 family.</text>
</comment>
<feature type="compositionally biased region" description="Basic and acidic residues" evidence="5">
    <location>
        <begin position="231"/>
        <end position="247"/>
    </location>
</feature>
<evidence type="ECO:0000256" key="4">
    <source>
        <dbReference type="ARBA" id="ARBA00040604"/>
    </source>
</evidence>
<feature type="region of interest" description="Disordered" evidence="5">
    <location>
        <begin position="81"/>
        <end position="117"/>
    </location>
</feature>
<evidence type="ECO:0000256" key="1">
    <source>
        <dbReference type="ARBA" id="ARBA00004173"/>
    </source>
</evidence>
<dbReference type="InterPro" id="IPR036779">
    <property type="entry name" value="LysM_dom_sf"/>
</dbReference>
<dbReference type="InterPro" id="IPR006571">
    <property type="entry name" value="TLDc_dom"/>
</dbReference>
<feature type="compositionally biased region" description="Polar residues" evidence="5">
    <location>
        <begin position="289"/>
        <end position="302"/>
    </location>
</feature>
<name>A0A2A2LBW1_9BILA</name>
<dbReference type="SMART" id="SM00584">
    <property type="entry name" value="TLDc"/>
    <property type="match status" value="1"/>
</dbReference>
<dbReference type="Gene3D" id="3.10.350.10">
    <property type="entry name" value="LysM domain"/>
    <property type="match status" value="1"/>
</dbReference>
<feature type="domain" description="LysM" evidence="6">
    <location>
        <begin position="6"/>
        <end position="49"/>
    </location>
</feature>
<protein>
    <recommendedName>
        <fullName evidence="4">Oxidation resistance protein 1</fullName>
    </recommendedName>
</protein>
<organism evidence="8 9">
    <name type="scientific">Diploscapter pachys</name>
    <dbReference type="NCBI Taxonomy" id="2018661"/>
    <lineage>
        <taxon>Eukaryota</taxon>
        <taxon>Metazoa</taxon>
        <taxon>Ecdysozoa</taxon>
        <taxon>Nematoda</taxon>
        <taxon>Chromadorea</taxon>
        <taxon>Rhabditida</taxon>
        <taxon>Rhabditina</taxon>
        <taxon>Rhabditomorpha</taxon>
        <taxon>Rhabditoidea</taxon>
        <taxon>Rhabditidae</taxon>
        <taxon>Diploscapter</taxon>
    </lineage>
</organism>
<evidence type="ECO:0000259" key="7">
    <source>
        <dbReference type="PROSITE" id="PS51886"/>
    </source>
</evidence>
<evidence type="ECO:0000256" key="5">
    <source>
        <dbReference type="SAM" id="MobiDB-lite"/>
    </source>
</evidence>
<proteinExistence type="inferred from homology"/>
<evidence type="ECO:0000259" key="6">
    <source>
        <dbReference type="PROSITE" id="PS51782"/>
    </source>
</evidence>
<accession>A0A2A2LBW1</accession>
<dbReference type="PANTHER" id="PTHR23354:SF62">
    <property type="entry name" value="MUSTARD, ISOFORM V"/>
    <property type="match status" value="1"/>
</dbReference>
<dbReference type="PROSITE" id="PS51782">
    <property type="entry name" value="LYSM"/>
    <property type="match status" value="1"/>
</dbReference>
<gene>
    <name evidence="8" type="ORF">WR25_19896</name>
</gene>
<dbReference type="EMBL" id="LIAE01006952">
    <property type="protein sequence ID" value="PAV83537.1"/>
    <property type="molecule type" value="Genomic_DNA"/>
</dbReference>
<dbReference type="GO" id="GO:0006979">
    <property type="term" value="P:response to oxidative stress"/>
    <property type="evidence" value="ECO:0007669"/>
    <property type="project" value="TreeGrafter"/>
</dbReference>
<feature type="domain" description="TLDc" evidence="7">
    <location>
        <begin position="711"/>
        <end position="885"/>
    </location>
</feature>
<feature type="region of interest" description="Disordered" evidence="5">
    <location>
        <begin position="203"/>
        <end position="368"/>
    </location>
</feature>
<dbReference type="SUPFAM" id="SSF54106">
    <property type="entry name" value="LysM domain"/>
    <property type="match status" value="1"/>
</dbReference>
<evidence type="ECO:0000256" key="3">
    <source>
        <dbReference type="ARBA" id="ARBA00023128"/>
    </source>
</evidence>
<comment type="subcellular location">
    <subcellularLocation>
        <location evidence="1">Mitochondrion</location>
    </subcellularLocation>
</comment>
<dbReference type="SMART" id="SM00257">
    <property type="entry name" value="LysM"/>
    <property type="match status" value="1"/>
</dbReference>
<evidence type="ECO:0000313" key="8">
    <source>
        <dbReference type="EMBL" id="PAV83537.1"/>
    </source>
</evidence>
<evidence type="ECO:0000313" key="9">
    <source>
        <dbReference type="Proteomes" id="UP000218231"/>
    </source>
</evidence>
<reference evidence="8 9" key="1">
    <citation type="journal article" date="2017" name="Curr. Biol.">
        <title>Genome architecture and evolution of a unichromosomal asexual nematode.</title>
        <authorList>
            <person name="Fradin H."/>
            <person name="Zegar C."/>
            <person name="Gutwein M."/>
            <person name="Lucas J."/>
            <person name="Kovtun M."/>
            <person name="Corcoran D."/>
            <person name="Baugh L.R."/>
            <person name="Kiontke K."/>
            <person name="Gunsalus K."/>
            <person name="Fitch D.H."/>
            <person name="Piano F."/>
        </authorList>
    </citation>
    <scope>NUCLEOTIDE SEQUENCE [LARGE SCALE GENOMIC DNA]</scope>
    <source>
        <strain evidence="8">PF1309</strain>
    </source>
</reference>
<comment type="caution">
    <text evidence="8">The sequence shown here is derived from an EMBL/GenBank/DDBJ whole genome shotgun (WGS) entry which is preliminary data.</text>
</comment>
<dbReference type="PANTHER" id="PTHR23354">
    <property type="entry name" value="NUCLEOLAR PROTEIN 7/ESTROGEN RECEPTOR COACTIVATOR-RELATED"/>
    <property type="match status" value="1"/>
</dbReference>
<dbReference type="Proteomes" id="UP000218231">
    <property type="component" value="Unassembled WGS sequence"/>
</dbReference>